<dbReference type="BioCyc" id="LINT1085541:G11IQ-2074-MONOMER"/>
<reference evidence="1 2" key="1">
    <citation type="submission" date="2013-02" db="EMBL/GenBank/DDBJ databases">
        <authorList>
            <person name="Harkins D.M."/>
            <person name="Durkin A.S."/>
            <person name="Brinkac L.M."/>
            <person name="Haft D.H."/>
            <person name="Selengut J.D."/>
            <person name="Sanka R."/>
            <person name="DePew J."/>
            <person name="Purushe J."/>
            <person name="Picardeau M."/>
            <person name="Werts C."/>
            <person name="Goarant C."/>
            <person name="Vinetz J.M."/>
            <person name="Sutton G.G."/>
            <person name="Nierman W.C."/>
            <person name="Fouts D.E."/>
        </authorList>
    </citation>
    <scope>NUCLEOTIDE SEQUENCE [LARGE SCALE GENOMIC DNA]</scope>
    <source>
        <strain evidence="1 2">200703203</strain>
    </source>
</reference>
<organism evidence="1 2">
    <name type="scientific">Leptospira interrogans serovar Australis str. 200703203</name>
    <dbReference type="NCBI Taxonomy" id="1085541"/>
    <lineage>
        <taxon>Bacteria</taxon>
        <taxon>Pseudomonadati</taxon>
        <taxon>Spirochaetota</taxon>
        <taxon>Spirochaetia</taxon>
        <taxon>Leptospirales</taxon>
        <taxon>Leptospiraceae</taxon>
        <taxon>Leptospira</taxon>
    </lineage>
</organism>
<dbReference type="AlphaFoldDB" id="N1UMA5"/>
<dbReference type="Proteomes" id="UP000012220">
    <property type="component" value="Unassembled WGS sequence"/>
</dbReference>
<name>N1UMA5_LEPIR</name>
<sequence length="40" mass="4432">MNETGHLGFVGSCSNLLLEYNTLLGNSENYFLGVTIQRIL</sequence>
<gene>
    <name evidence="1" type="ORF">LEP1GSC115_2882</name>
</gene>
<proteinExistence type="predicted"/>
<protein>
    <submittedName>
        <fullName evidence="1">Uncharacterized protein</fullName>
    </submittedName>
</protein>
<accession>N1UMA5</accession>
<comment type="caution">
    <text evidence="1">The sequence shown here is derived from an EMBL/GenBank/DDBJ whole genome shotgun (WGS) entry which is preliminary data.</text>
</comment>
<evidence type="ECO:0000313" key="2">
    <source>
        <dbReference type="Proteomes" id="UP000012220"/>
    </source>
</evidence>
<dbReference type="EMBL" id="AHNY02000168">
    <property type="protein sequence ID" value="EMY25006.1"/>
    <property type="molecule type" value="Genomic_DNA"/>
</dbReference>
<evidence type="ECO:0000313" key="1">
    <source>
        <dbReference type="EMBL" id="EMY25006.1"/>
    </source>
</evidence>